<feature type="signal peptide" evidence="11">
    <location>
        <begin position="1"/>
        <end position="19"/>
    </location>
</feature>
<dbReference type="GO" id="GO:0071555">
    <property type="term" value="P:cell wall organization"/>
    <property type="evidence" value="ECO:0007669"/>
    <property type="project" value="UniProtKB-KW"/>
</dbReference>
<evidence type="ECO:0000256" key="7">
    <source>
        <dbReference type="ARBA" id="ARBA00022989"/>
    </source>
</evidence>
<dbReference type="PANTHER" id="PTHR28285:SF1">
    <property type="entry name" value="PROTEIN BIG1"/>
    <property type="match status" value="1"/>
</dbReference>
<evidence type="ECO:0000256" key="8">
    <source>
        <dbReference type="ARBA" id="ARBA00023136"/>
    </source>
</evidence>
<evidence type="ECO:0000259" key="12">
    <source>
        <dbReference type="Pfam" id="PF20520"/>
    </source>
</evidence>
<dbReference type="OrthoDB" id="9985059at2759"/>
<keyword evidence="7" id="KW-1133">Transmembrane helix</keyword>
<dbReference type="AlphaFoldDB" id="A0A6A5YW94"/>
<protein>
    <recommendedName>
        <fullName evidence="3">Protein BIG1</fullName>
    </recommendedName>
</protein>
<dbReference type="GO" id="GO:0009272">
    <property type="term" value="P:fungal-type cell wall biogenesis"/>
    <property type="evidence" value="ECO:0007669"/>
    <property type="project" value="TreeGrafter"/>
</dbReference>
<accession>A0A6A5YW94</accession>
<dbReference type="Proteomes" id="UP000799770">
    <property type="component" value="Unassembled WGS sequence"/>
</dbReference>
<reference evidence="13" key="1">
    <citation type="journal article" date="2020" name="Stud. Mycol.">
        <title>101 Dothideomycetes genomes: a test case for predicting lifestyles and emergence of pathogens.</title>
        <authorList>
            <person name="Haridas S."/>
            <person name="Albert R."/>
            <person name="Binder M."/>
            <person name="Bloem J."/>
            <person name="Labutti K."/>
            <person name="Salamov A."/>
            <person name="Andreopoulos B."/>
            <person name="Baker S."/>
            <person name="Barry K."/>
            <person name="Bills G."/>
            <person name="Bluhm B."/>
            <person name="Cannon C."/>
            <person name="Castanera R."/>
            <person name="Culley D."/>
            <person name="Daum C."/>
            <person name="Ezra D."/>
            <person name="Gonzalez J."/>
            <person name="Henrissat B."/>
            <person name="Kuo A."/>
            <person name="Liang C."/>
            <person name="Lipzen A."/>
            <person name="Lutzoni F."/>
            <person name="Magnuson J."/>
            <person name="Mondo S."/>
            <person name="Nolan M."/>
            <person name="Ohm R."/>
            <person name="Pangilinan J."/>
            <person name="Park H.-J."/>
            <person name="Ramirez L."/>
            <person name="Alfaro M."/>
            <person name="Sun H."/>
            <person name="Tritt A."/>
            <person name="Yoshinaga Y."/>
            <person name="Zwiers L.-H."/>
            <person name="Turgeon B."/>
            <person name="Goodwin S."/>
            <person name="Spatafora J."/>
            <person name="Crous P."/>
            <person name="Grigoriev I."/>
        </authorList>
    </citation>
    <scope>NUCLEOTIDE SEQUENCE</scope>
    <source>
        <strain evidence="13">CBS 627.86</strain>
    </source>
</reference>
<evidence type="ECO:0000256" key="3">
    <source>
        <dbReference type="ARBA" id="ARBA00022089"/>
    </source>
</evidence>
<dbReference type="GO" id="GO:0006078">
    <property type="term" value="P:(1-&gt;6)-beta-D-glucan biosynthetic process"/>
    <property type="evidence" value="ECO:0007669"/>
    <property type="project" value="TreeGrafter"/>
</dbReference>
<gene>
    <name evidence="13" type="ORF">BDV96DRAFT_602960</name>
</gene>
<evidence type="ECO:0000256" key="6">
    <source>
        <dbReference type="ARBA" id="ARBA00022824"/>
    </source>
</evidence>
<organism evidence="13 14">
    <name type="scientific">Lophiotrema nucula</name>
    <dbReference type="NCBI Taxonomy" id="690887"/>
    <lineage>
        <taxon>Eukaryota</taxon>
        <taxon>Fungi</taxon>
        <taxon>Dikarya</taxon>
        <taxon>Ascomycota</taxon>
        <taxon>Pezizomycotina</taxon>
        <taxon>Dothideomycetes</taxon>
        <taxon>Pleosporomycetidae</taxon>
        <taxon>Pleosporales</taxon>
        <taxon>Lophiotremataceae</taxon>
        <taxon>Lophiotrema</taxon>
    </lineage>
</organism>
<dbReference type="GO" id="GO:0005789">
    <property type="term" value="C:endoplasmic reticulum membrane"/>
    <property type="evidence" value="ECO:0007669"/>
    <property type="project" value="UniProtKB-SubCell"/>
</dbReference>
<comment type="similarity">
    <text evidence="2">Belongs to the BIG1 family.</text>
</comment>
<dbReference type="EMBL" id="ML977334">
    <property type="protein sequence ID" value="KAF2111350.1"/>
    <property type="molecule type" value="Genomic_DNA"/>
</dbReference>
<keyword evidence="6" id="KW-0256">Endoplasmic reticulum</keyword>
<keyword evidence="5 11" id="KW-0732">Signal</keyword>
<keyword evidence="4" id="KW-0812">Transmembrane</keyword>
<evidence type="ECO:0000313" key="13">
    <source>
        <dbReference type="EMBL" id="KAF2111350.1"/>
    </source>
</evidence>
<evidence type="ECO:0000256" key="9">
    <source>
        <dbReference type="ARBA" id="ARBA00023316"/>
    </source>
</evidence>
<keyword evidence="9" id="KW-0961">Cell wall biogenesis/degradation</keyword>
<dbReference type="Pfam" id="PF20520">
    <property type="entry name" value="Ac45-VOA1_TM"/>
    <property type="match status" value="1"/>
</dbReference>
<feature type="region of interest" description="Disordered" evidence="10">
    <location>
        <begin position="131"/>
        <end position="158"/>
    </location>
</feature>
<evidence type="ECO:0000313" key="14">
    <source>
        <dbReference type="Proteomes" id="UP000799770"/>
    </source>
</evidence>
<dbReference type="InterPro" id="IPR046756">
    <property type="entry name" value="VAS1/VOA1_TM"/>
</dbReference>
<evidence type="ECO:0000256" key="2">
    <source>
        <dbReference type="ARBA" id="ARBA00008203"/>
    </source>
</evidence>
<keyword evidence="14" id="KW-1185">Reference proteome</keyword>
<dbReference type="InterPro" id="IPR037654">
    <property type="entry name" value="Big1"/>
</dbReference>
<feature type="chain" id="PRO_5025515700" description="Protein BIG1" evidence="11">
    <location>
        <begin position="20"/>
        <end position="293"/>
    </location>
</feature>
<evidence type="ECO:0000256" key="1">
    <source>
        <dbReference type="ARBA" id="ARBA00004115"/>
    </source>
</evidence>
<evidence type="ECO:0000256" key="10">
    <source>
        <dbReference type="SAM" id="MobiDB-lite"/>
    </source>
</evidence>
<evidence type="ECO:0000256" key="11">
    <source>
        <dbReference type="SAM" id="SignalP"/>
    </source>
</evidence>
<proteinExistence type="inferred from homology"/>
<name>A0A6A5YW94_9PLEO</name>
<sequence>MAKSLLGALALASLPSALAFRNTSPFFFFSTSELLIEGHQYDVATADTIRSHITESLKGCPSRTYFVVQQEGVSSADFLDEQSTSQLAYHLGGKDKTIRSVLVIPEVVNQIEPTSIVSYLETQCGAKMLGSGVGDSPPLSRDSPRIVSVNTRAPPPKDRAKAMDNIDGWLDKAIDDYGGGEDYTVIYTTTPRTNGPADVSSQNQHTYQMEDPFSEAVQMELKRDTSLHRRATTSGEGALFEKYQFLSPGLFMGLSAMVPLLLILYVGLSAMTSLEVSYFAFSKEMGPAAQKKQ</sequence>
<dbReference type="PANTHER" id="PTHR28285">
    <property type="entry name" value="PROTEIN BIG1"/>
    <property type="match status" value="1"/>
</dbReference>
<keyword evidence="8" id="KW-0472">Membrane</keyword>
<evidence type="ECO:0000256" key="4">
    <source>
        <dbReference type="ARBA" id="ARBA00022692"/>
    </source>
</evidence>
<comment type="subcellular location">
    <subcellularLocation>
        <location evidence="1">Endoplasmic reticulum membrane</location>
        <topology evidence="1">Single-pass type I membrane protein</topology>
    </subcellularLocation>
</comment>
<evidence type="ECO:0000256" key="5">
    <source>
        <dbReference type="ARBA" id="ARBA00022729"/>
    </source>
</evidence>
<feature type="domain" description="V-type proton ATPase subunit S1/VOA1 transmembrane" evidence="12">
    <location>
        <begin position="244"/>
        <end position="283"/>
    </location>
</feature>